<feature type="chain" id="PRO_5042852043" description="Neprosin PEP catalytic domain-containing protein" evidence="2">
    <location>
        <begin position="29"/>
        <end position="340"/>
    </location>
</feature>
<accession>A0AAQ3PM48</accession>
<feature type="domain" description="Neprosin PEP catalytic" evidence="3">
    <location>
        <begin position="127"/>
        <end position="340"/>
    </location>
</feature>
<dbReference type="InterPro" id="IPR025521">
    <property type="entry name" value="Neprosin_propep"/>
</dbReference>
<dbReference type="Pfam" id="PF14365">
    <property type="entry name" value="Neprosin_AP"/>
    <property type="match status" value="1"/>
</dbReference>
<dbReference type="AlphaFoldDB" id="A0AAQ3PM48"/>
<dbReference type="PROSITE" id="PS52045">
    <property type="entry name" value="NEPROSIN_PEP_CD"/>
    <property type="match status" value="1"/>
</dbReference>
<protein>
    <recommendedName>
        <fullName evidence="3">Neprosin PEP catalytic domain-containing protein</fullName>
    </recommendedName>
</protein>
<dbReference type="InterPro" id="IPR053168">
    <property type="entry name" value="Glutamic_endopeptidase"/>
</dbReference>
<evidence type="ECO:0000259" key="3">
    <source>
        <dbReference type="PROSITE" id="PS52045"/>
    </source>
</evidence>
<keyword evidence="2" id="KW-0732">Signal</keyword>
<evidence type="ECO:0000313" key="4">
    <source>
        <dbReference type="EMBL" id="WVZ49342.1"/>
    </source>
</evidence>
<reference evidence="4 5" key="1">
    <citation type="submission" date="2024-02" db="EMBL/GenBank/DDBJ databases">
        <title>High-quality chromosome-scale genome assembly of Pensacola bahiagrass (Paspalum notatum Flugge var. saurae).</title>
        <authorList>
            <person name="Vega J.M."/>
            <person name="Podio M."/>
            <person name="Orjuela J."/>
            <person name="Siena L.A."/>
            <person name="Pessino S.C."/>
            <person name="Combes M.C."/>
            <person name="Mariac C."/>
            <person name="Albertini E."/>
            <person name="Pupilli F."/>
            <person name="Ortiz J.P.A."/>
            <person name="Leblanc O."/>
        </authorList>
    </citation>
    <scope>NUCLEOTIDE SEQUENCE [LARGE SCALE GENOMIC DNA]</scope>
    <source>
        <strain evidence="4">R1</strain>
        <tissue evidence="4">Leaf</tissue>
    </source>
</reference>
<name>A0AAQ3PM48_PASNO</name>
<dbReference type="Pfam" id="PF03080">
    <property type="entry name" value="Neprosin"/>
    <property type="match status" value="1"/>
</dbReference>
<organism evidence="4 5">
    <name type="scientific">Paspalum notatum var. saurae</name>
    <dbReference type="NCBI Taxonomy" id="547442"/>
    <lineage>
        <taxon>Eukaryota</taxon>
        <taxon>Viridiplantae</taxon>
        <taxon>Streptophyta</taxon>
        <taxon>Embryophyta</taxon>
        <taxon>Tracheophyta</taxon>
        <taxon>Spermatophyta</taxon>
        <taxon>Magnoliopsida</taxon>
        <taxon>Liliopsida</taxon>
        <taxon>Poales</taxon>
        <taxon>Poaceae</taxon>
        <taxon>PACMAD clade</taxon>
        <taxon>Panicoideae</taxon>
        <taxon>Andropogonodae</taxon>
        <taxon>Paspaleae</taxon>
        <taxon>Paspalinae</taxon>
        <taxon>Paspalum</taxon>
    </lineage>
</organism>
<feature type="compositionally biased region" description="Polar residues" evidence="1">
    <location>
        <begin position="75"/>
        <end position="88"/>
    </location>
</feature>
<feature type="region of interest" description="Disordered" evidence="1">
    <location>
        <begin position="59"/>
        <end position="96"/>
    </location>
</feature>
<evidence type="ECO:0000256" key="1">
    <source>
        <dbReference type="SAM" id="MobiDB-lite"/>
    </source>
</evidence>
<evidence type="ECO:0000313" key="5">
    <source>
        <dbReference type="Proteomes" id="UP001341281"/>
    </source>
</evidence>
<dbReference type="PANTHER" id="PTHR31589">
    <property type="entry name" value="PROTEIN, PUTATIVE (DUF239)-RELATED-RELATED"/>
    <property type="match status" value="1"/>
</dbReference>
<evidence type="ECO:0000256" key="2">
    <source>
        <dbReference type="SAM" id="SignalP"/>
    </source>
</evidence>
<proteinExistence type="predicted"/>
<dbReference type="EMBL" id="CP144745">
    <property type="protein sequence ID" value="WVZ49342.1"/>
    <property type="molecule type" value="Genomic_DNA"/>
</dbReference>
<dbReference type="InterPro" id="IPR004314">
    <property type="entry name" value="Neprosin"/>
</dbReference>
<dbReference type="Proteomes" id="UP001341281">
    <property type="component" value="Chromosome 01"/>
</dbReference>
<sequence length="340" mass="37721">MASPAGACLVAVVLALTVLFLELEEGSAAAGTSGRIRSVQERRQVQSLLRKLNKPPLATIQMQPSYHPRGHHQDSNNVPRPLTQTWHQNGHCPENTIPIRRTREEDILRASSIERFGKKRPRSMPLQADLAIHQYGVAFALGDDKYYGTQGTFNLWQPKFEKDEDFSLTQFWIAGGSYENNDLNTIEVGWQVYPEFYADNNTRLFIFWTRDAYETTGCYNLLCSGFVQTNNQIVIGGSISQLSPVSIYDGPQYDLSIFSLEDSATIVEWGGEVAASTAQTTTQMGSGHFPTEGFSKASYIKDIQVVDSTNHLKVPRGVGLIAGQPNCYNVQNGSSSDWGT</sequence>
<keyword evidence="5" id="KW-1185">Reference proteome</keyword>
<dbReference type="Gene3D" id="3.90.1320.10">
    <property type="entry name" value="Outer-capsid protein sigma 3, large lobe"/>
    <property type="match status" value="1"/>
</dbReference>
<gene>
    <name evidence="4" type="ORF">U9M48_000710</name>
</gene>
<feature type="signal peptide" evidence="2">
    <location>
        <begin position="1"/>
        <end position="28"/>
    </location>
</feature>
<dbReference type="PANTHER" id="PTHR31589:SF108">
    <property type="entry name" value="NEP-INTERACTING PROTEIN 1"/>
    <property type="match status" value="1"/>
</dbReference>